<evidence type="ECO:0000313" key="8">
    <source>
        <dbReference type="EMBL" id="SSX33169.1"/>
    </source>
</evidence>
<gene>
    <name evidence="8" type="primary">CSON006064</name>
</gene>
<dbReference type="GO" id="GO:0005886">
    <property type="term" value="C:plasma membrane"/>
    <property type="evidence" value="ECO:0007669"/>
    <property type="project" value="TreeGrafter"/>
</dbReference>
<feature type="compositionally biased region" description="Low complexity" evidence="5">
    <location>
        <begin position="418"/>
        <end position="431"/>
    </location>
</feature>
<dbReference type="EMBL" id="UFQS01002304">
    <property type="protein sequence ID" value="SSX13748.1"/>
    <property type="molecule type" value="Genomic_DNA"/>
</dbReference>
<protein>
    <submittedName>
        <fullName evidence="8">CSON006064 protein</fullName>
    </submittedName>
</protein>
<keyword evidence="2" id="KW-0812">Transmembrane</keyword>
<reference evidence="7" key="1">
    <citation type="submission" date="2018-04" db="EMBL/GenBank/DDBJ databases">
        <authorList>
            <person name="Go L.Y."/>
            <person name="Mitchell J.A."/>
        </authorList>
    </citation>
    <scope>NUCLEOTIDE SEQUENCE</scope>
    <source>
        <tissue evidence="7">Whole organism</tissue>
    </source>
</reference>
<dbReference type="GO" id="GO:0055064">
    <property type="term" value="P:chloride ion homeostasis"/>
    <property type="evidence" value="ECO:0007669"/>
    <property type="project" value="TreeGrafter"/>
</dbReference>
<dbReference type="PANTHER" id="PTHR11827">
    <property type="entry name" value="SOLUTE CARRIER FAMILY 12, CATION COTRANSPORTERS"/>
    <property type="match status" value="1"/>
</dbReference>
<feature type="domain" description="SLC12A transporter C-terminal" evidence="6">
    <location>
        <begin position="81"/>
        <end position="195"/>
    </location>
</feature>
<dbReference type="Pfam" id="PF03522">
    <property type="entry name" value="SLC12"/>
    <property type="match status" value="2"/>
</dbReference>
<dbReference type="AlphaFoldDB" id="A0A336MVM0"/>
<accession>A0A336MVM0</accession>
<keyword evidence="3" id="KW-1133">Transmembrane helix</keyword>
<dbReference type="InterPro" id="IPR004842">
    <property type="entry name" value="SLC12A_fam"/>
</dbReference>
<dbReference type="GO" id="GO:0045202">
    <property type="term" value="C:synapse"/>
    <property type="evidence" value="ECO:0007669"/>
    <property type="project" value="GOC"/>
</dbReference>
<evidence type="ECO:0000259" key="6">
    <source>
        <dbReference type="Pfam" id="PF03522"/>
    </source>
</evidence>
<keyword evidence="4" id="KW-0472">Membrane</keyword>
<evidence type="ECO:0000313" key="7">
    <source>
        <dbReference type="EMBL" id="SSX13748.1"/>
    </source>
</evidence>
<feature type="compositionally biased region" description="Basic and acidic residues" evidence="5">
    <location>
        <begin position="438"/>
        <end position="455"/>
    </location>
</feature>
<evidence type="ECO:0000256" key="4">
    <source>
        <dbReference type="ARBA" id="ARBA00023136"/>
    </source>
</evidence>
<dbReference type="InterPro" id="IPR018491">
    <property type="entry name" value="SLC12_C"/>
</dbReference>
<feature type="compositionally biased region" description="Basic and acidic residues" evidence="5">
    <location>
        <begin position="381"/>
        <end position="397"/>
    </location>
</feature>
<reference evidence="8" key="2">
    <citation type="submission" date="2018-07" db="EMBL/GenBank/DDBJ databases">
        <authorList>
            <person name="Quirk P.G."/>
            <person name="Krulwich T.A."/>
        </authorList>
    </citation>
    <scope>NUCLEOTIDE SEQUENCE</scope>
</reference>
<sequence>MFMTSVLFALIAMGMALVIYKYIEYRGAEKEWGDGIRGLALSAARYSLLRLEEGPPHTKNWRPQILVLCKLNPDYKPKYKKLISFASQLKAGKGLTITVACIEGDYSKRSSDAVAAKEYLKKYIKDERVKGFVEVLCTKDTAEGLSHVIQTTGLGGMKPNTVILGWPYAWRNNVDRRTWHVFLQSVRHVSAAKMALLVPKGINFFPSTTEKIYGTIDVWWIVHDGGLLMLLPFLLKQCRTWRNCKLRIFTVAQMEDNSIQIKKDLKVFLYHLRIEAEVEVVEMNTSDISAYTYERTLMMEQRNQMLRELRLNKKESLGVLQNVSDLNEANQEVQTIVDHHHQVEKTATKVRFAEPNDDRKEDLFNHDTEDGDDADTANDISEEKNETESEKDKDTKENNASTTEIAQQDEEEKLPASNTPNNNHATTTTTTPTPPTAVKEKEKPEEKKGGYRPLE</sequence>
<dbReference type="GO" id="GO:0006884">
    <property type="term" value="P:cell volume homeostasis"/>
    <property type="evidence" value="ECO:0007669"/>
    <property type="project" value="TreeGrafter"/>
</dbReference>
<evidence type="ECO:0000256" key="3">
    <source>
        <dbReference type="ARBA" id="ARBA00022989"/>
    </source>
</evidence>
<dbReference type="PANTHER" id="PTHR11827:SF73">
    <property type="entry name" value="KAZACHOC, ISOFORM G"/>
    <property type="match status" value="1"/>
</dbReference>
<dbReference type="GO" id="GO:0015379">
    <property type="term" value="F:potassium:chloride symporter activity"/>
    <property type="evidence" value="ECO:0007669"/>
    <property type="project" value="TreeGrafter"/>
</dbReference>
<organism evidence="8">
    <name type="scientific">Culicoides sonorensis</name>
    <name type="common">Biting midge</name>
    <dbReference type="NCBI Taxonomy" id="179676"/>
    <lineage>
        <taxon>Eukaryota</taxon>
        <taxon>Metazoa</taxon>
        <taxon>Ecdysozoa</taxon>
        <taxon>Arthropoda</taxon>
        <taxon>Hexapoda</taxon>
        <taxon>Insecta</taxon>
        <taxon>Pterygota</taxon>
        <taxon>Neoptera</taxon>
        <taxon>Endopterygota</taxon>
        <taxon>Diptera</taxon>
        <taxon>Nematocera</taxon>
        <taxon>Chironomoidea</taxon>
        <taxon>Ceratopogonidae</taxon>
        <taxon>Ceratopogoninae</taxon>
        <taxon>Culicoides</taxon>
        <taxon>Monoculicoides</taxon>
    </lineage>
</organism>
<evidence type="ECO:0000256" key="1">
    <source>
        <dbReference type="ARBA" id="ARBA00004141"/>
    </source>
</evidence>
<name>A0A336MVM0_CULSO</name>
<dbReference type="GO" id="GO:1990573">
    <property type="term" value="P:potassium ion import across plasma membrane"/>
    <property type="evidence" value="ECO:0007669"/>
    <property type="project" value="TreeGrafter"/>
</dbReference>
<proteinExistence type="predicted"/>
<dbReference type="VEuPathDB" id="VectorBase:CSON006064"/>
<evidence type="ECO:0000256" key="2">
    <source>
        <dbReference type="ARBA" id="ARBA00022692"/>
    </source>
</evidence>
<feature type="region of interest" description="Disordered" evidence="5">
    <location>
        <begin position="346"/>
        <end position="455"/>
    </location>
</feature>
<dbReference type="GO" id="GO:0055075">
    <property type="term" value="P:potassium ion homeostasis"/>
    <property type="evidence" value="ECO:0007669"/>
    <property type="project" value="TreeGrafter"/>
</dbReference>
<dbReference type="GO" id="GO:0007268">
    <property type="term" value="P:chemical synaptic transmission"/>
    <property type="evidence" value="ECO:0007669"/>
    <property type="project" value="TreeGrafter"/>
</dbReference>
<comment type="subcellular location">
    <subcellularLocation>
        <location evidence="1">Membrane</location>
        <topology evidence="1">Multi-pass membrane protein</topology>
    </subcellularLocation>
</comment>
<feature type="compositionally biased region" description="Basic and acidic residues" evidence="5">
    <location>
        <begin position="346"/>
        <end position="368"/>
    </location>
</feature>
<dbReference type="EMBL" id="UFQT01002304">
    <property type="protein sequence ID" value="SSX33169.1"/>
    <property type="molecule type" value="Genomic_DNA"/>
</dbReference>
<feature type="domain" description="SLC12A transporter C-terminal" evidence="6">
    <location>
        <begin position="212"/>
        <end position="353"/>
    </location>
</feature>
<evidence type="ECO:0000256" key="5">
    <source>
        <dbReference type="SAM" id="MobiDB-lite"/>
    </source>
</evidence>